<feature type="transmembrane region" description="Helical" evidence="1">
    <location>
        <begin position="202"/>
        <end position="224"/>
    </location>
</feature>
<dbReference type="InterPro" id="IPR028066">
    <property type="entry name" value="TMEM187"/>
</dbReference>
<dbReference type="PANTHER" id="PTHR15066:SF0">
    <property type="entry name" value="TRANSMEMBRANE PROTEIN 187"/>
    <property type="match status" value="1"/>
</dbReference>
<dbReference type="GO" id="GO:0030133">
    <property type="term" value="C:transport vesicle"/>
    <property type="evidence" value="ECO:0007669"/>
    <property type="project" value="TreeGrafter"/>
</dbReference>
<keyword evidence="1" id="KW-0472">Membrane</keyword>
<keyword evidence="3" id="KW-1185">Reference proteome</keyword>
<accession>A0AAD1T5Q9</accession>
<gene>
    <name evidence="2" type="ORF">PECUL_23A060498</name>
</gene>
<proteinExistence type="predicted"/>
<dbReference type="Proteomes" id="UP001295444">
    <property type="component" value="Chromosome 09"/>
</dbReference>
<organism evidence="2 3">
    <name type="scientific">Pelobates cultripes</name>
    <name type="common">Western spadefoot toad</name>
    <dbReference type="NCBI Taxonomy" id="61616"/>
    <lineage>
        <taxon>Eukaryota</taxon>
        <taxon>Metazoa</taxon>
        <taxon>Chordata</taxon>
        <taxon>Craniata</taxon>
        <taxon>Vertebrata</taxon>
        <taxon>Euteleostomi</taxon>
        <taxon>Amphibia</taxon>
        <taxon>Batrachia</taxon>
        <taxon>Anura</taxon>
        <taxon>Pelobatoidea</taxon>
        <taxon>Pelobatidae</taxon>
        <taxon>Pelobates</taxon>
    </lineage>
</organism>
<dbReference type="EMBL" id="OW240920">
    <property type="protein sequence ID" value="CAH2316409.1"/>
    <property type="molecule type" value="Genomic_DNA"/>
</dbReference>
<evidence type="ECO:0000313" key="2">
    <source>
        <dbReference type="EMBL" id="CAH2316409.1"/>
    </source>
</evidence>
<feature type="transmembrane region" description="Helical" evidence="1">
    <location>
        <begin position="236"/>
        <end position="256"/>
    </location>
</feature>
<evidence type="ECO:0008006" key="4">
    <source>
        <dbReference type="Google" id="ProtNLM"/>
    </source>
</evidence>
<dbReference type="PANTHER" id="PTHR15066">
    <property type="entry name" value="TRANSMEMBRANE PROTEIN 187"/>
    <property type="match status" value="1"/>
</dbReference>
<protein>
    <recommendedName>
        <fullName evidence="4">Transmembrane protein 187</fullName>
    </recommendedName>
</protein>
<dbReference type="AlphaFoldDB" id="A0AAD1T5Q9"/>
<sequence length="266" mass="30782">MSRLLSSLTQDKTFWHVTAAFTLCLIFVSTGVLDTVTTELGFGHYAEKPISWLPLFLAMPFNSLVNLGYIVLGIYWLGRKNASVGIKDPIGLYLNNIFSWMAILYGPVQWVRLWTQAHWAAVLDQWFTLPIFAWAYIWCNSIMKNWTTQYFLILEVISISSYFLCLLHPQGFEVALLIHIVCTVVAGVKLQNTYGDASSRTYLFLALTSCLGFVCLKLLDHWLAQSFMFQTLTGHFWSKVCDILQFHYAFCFLTHLDHYRRFRLKK</sequence>
<name>A0AAD1T5Q9_PELCU</name>
<feature type="transmembrane region" description="Helical" evidence="1">
    <location>
        <begin position="150"/>
        <end position="168"/>
    </location>
</feature>
<feature type="transmembrane region" description="Helical" evidence="1">
    <location>
        <begin position="53"/>
        <end position="78"/>
    </location>
</feature>
<keyword evidence="1" id="KW-1133">Transmembrane helix</keyword>
<evidence type="ECO:0000256" key="1">
    <source>
        <dbReference type="SAM" id="Phobius"/>
    </source>
</evidence>
<dbReference type="Pfam" id="PF15100">
    <property type="entry name" value="TMEM187"/>
    <property type="match status" value="1"/>
</dbReference>
<evidence type="ECO:0000313" key="3">
    <source>
        <dbReference type="Proteomes" id="UP001295444"/>
    </source>
</evidence>
<feature type="transmembrane region" description="Helical" evidence="1">
    <location>
        <begin position="90"/>
        <end position="111"/>
    </location>
</feature>
<feature type="transmembrane region" description="Helical" evidence="1">
    <location>
        <begin position="174"/>
        <end position="190"/>
    </location>
</feature>
<keyword evidence="1" id="KW-0812">Transmembrane</keyword>
<reference evidence="2" key="1">
    <citation type="submission" date="2022-03" db="EMBL/GenBank/DDBJ databases">
        <authorList>
            <person name="Alioto T."/>
            <person name="Alioto T."/>
            <person name="Gomez Garrido J."/>
        </authorList>
    </citation>
    <scope>NUCLEOTIDE SEQUENCE</scope>
</reference>
<feature type="transmembrane region" description="Helical" evidence="1">
    <location>
        <begin position="117"/>
        <end position="138"/>
    </location>
</feature>
<feature type="transmembrane region" description="Helical" evidence="1">
    <location>
        <begin position="12"/>
        <end position="33"/>
    </location>
</feature>